<proteinExistence type="predicted"/>
<keyword evidence="3" id="KW-1185">Reference proteome</keyword>
<evidence type="ECO:0000256" key="1">
    <source>
        <dbReference type="SAM" id="MobiDB-lite"/>
    </source>
</evidence>
<feature type="region of interest" description="Disordered" evidence="1">
    <location>
        <begin position="105"/>
        <end position="135"/>
    </location>
</feature>
<protein>
    <submittedName>
        <fullName evidence="2">Uncharacterized protein</fullName>
    </submittedName>
</protein>
<evidence type="ECO:0000313" key="3">
    <source>
        <dbReference type="Proteomes" id="UP000237061"/>
    </source>
</evidence>
<evidence type="ECO:0000313" key="2">
    <source>
        <dbReference type="EMBL" id="POH72450.1"/>
    </source>
</evidence>
<dbReference type="EMBL" id="PPXC01000013">
    <property type="protein sequence ID" value="POH72450.1"/>
    <property type="molecule type" value="Genomic_DNA"/>
</dbReference>
<dbReference type="RefSeq" id="WP_103466672.1">
    <property type="nucleotide sequence ID" value="NZ_PPXC01000013.1"/>
</dbReference>
<dbReference type="AlphaFoldDB" id="A0A2S3ZTB4"/>
<comment type="caution">
    <text evidence="2">The sequence shown here is derived from an EMBL/GenBank/DDBJ whole genome shotgun (WGS) entry which is preliminary data.</text>
</comment>
<accession>A0A2S3ZTB4</accession>
<gene>
    <name evidence="2" type="ORF">CVS27_15045</name>
</gene>
<reference evidence="2 3" key="1">
    <citation type="submission" date="2018-01" db="EMBL/GenBank/DDBJ databases">
        <title>Arthrobacter sp. nov., from glaciers in China.</title>
        <authorList>
            <person name="Liu Q."/>
            <person name="Xin Y.-H."/>
        </authorList>
    </citation>
    <scope>NUCLEOTIDE SEQUENCE [LARGE SCALE GENOMIC DNA]</scope>
    <source>
        <strain evidence="2 3">HLT2-12-2</strain>
    </source>
</reference>
<feature type="compositionally biased region" description="Basic and acidic residues" evidence="1">
    <location>
        <begin position="125"/>
        <end position="135"/>
    </location>
</feature>
<dbReference type="Proteomes" id="UP000237061">
    <property type="component" value="Unassembled WGS sequence"/>
</dbReference>
<sequence>MPISSIPPAQVHSRDLTRVRAAVASYIAVTPGSPSTQPLEELIDSEGEGITDLLTDLHHLADALGVPWGEDTAHRYYLAEAGCCTHCGSSPGEAISDGEQASCGGFEARTGDSGPHTFVIDDIEQDRRQQAGEPS</sequence>
<name>A0A2S3ZTB4_ARTGL</name>
<organism evidence="2 3">
    <name type="scientific">Arthrobacter glacialis</name>
    <dbReference type="NCBI Taxonomy" id="1664"/>
    <lineage>
        <taxon>Bacteria</taxon>
        <taxon>Bacillati</taxon>
        <taxon>Actinomycetota</taxon>
        <taxon>Actinomycetes</taxon>
        <taxon>Micrococcales</taxon>
        <taxon>Micrococcaceae</taxon>
        <taxon>Arthrobacter</taxon>
    </lineage>
</organism>